<accession>A0ABZ0RXC4</accession>
<gene>
    <name evidence="7" type="ORF">R6U77_17565</name>
</gene>
<protein>
    <submittedName>
        <fullName evidence="7">ABC transporter permease</fullName>
    </submittedName>
</protein>
<comment type="subcellular location">
    <subcellularLocation>
        <location evidence="1">Membrane</location>
        <topology evidence="1">Multi-pass membrane protein</topology>
    </subcellularLocation>
</comment>
<evidence type="ECO:0000256" key="1">
    <source>
        <dbReference type="ARBA" id="ARBA00004141"/>
    </source>
</evidence>
<feature type="transmembrane region" description="Helical" evidence="5">
    <location>
        <begin position="197"/>
        <end position="229"/>
    </location>
</feature>
<sequence length="351" mass="38976">MFFAFIRQKLTLIWRRPEELQILLGTPIVIILIIHFAIGGLMDGNSSVQVKIAMMEQDGDSELLAYLQSQSFVKLTTIDAESLEEVKESNEYSAVIHMPNIYLNHKKEFTSRIVQNMMDNYQQQLTWQSAGVAAPVIESSIETIHQRPPVATSAYYAFGLSVMFVLYWVGIMAAQALREKENHIFDRLVLTNIPPTLYLLTILLSTMVLAMLQMVILFAIIYMVFGVVFESMLGYVVTTVCIAIAVGAMAAFYSALNYRNNSYEASSLFNTAFVAILALLGGTFFNLSAAVPQLAKLGHFTPNGAALQSYLLLQQGADFVQLVPYLLILLILAVAFFVAAVRIFPRKGGVA</sequence>
<dbReference type="Pfam" id="PF12698">
    <property type="entry name" value="ABC2_membrane_3"/>
    <property type="match status" value="1"/>
</dbReference>
<evidence type="ECO:0000256" key="4">
    <source>
        <dbReference type="ARBA" id="ARBA00023136"/>
    </source>
</evidence>
<feature type="transmembrane region" description="Helical" evidence="5">
    <location>
        <begin position="155"/>
        <end position="177"/>
    </location>
</feature>
<keyword evidence="2 5" id="KW-0812">Transmembrane</keyword>
<organism evidence="7 8">
    <name type="scientific">Lysinibacillus louembei</name>
    <dbReference type="NCBI Taxonomy" id="1470088"/>
    <lineage>
        <taxon>Bacteria</taxon>
        <taxon>Bacillati</taxon>
        <taxon>Bacillota</taxon>
        <taxon>Bacilli</taxon>
        <taxon>Bacillales</taxon>
        <taxon>Bacillaceae</taxon>
        <taxon>Lysinibacillus</taxon>
    </lineage>
</organism>
<evidence type="ECO:0000259" key="6">
    <source>
        <dbReference type="Pfam" id="PF12698"/>
    </source>
</evidence>
<evidence type="ECO:0000313" key="8">
    <source>
        <dbReference type="Proteomes" id="UP001322664"/>
    </source>
</evidence>
<dbReference type="PANTHER" id="PTHR43027">
    <property type="entry name" value="DOXORUBICIN RESISTANCE ABC TRANSPORTER PERMEASE PROTEIN DRRC-RELATED"/>
    <property type="match status" value="1"/>
</dbReference>
<evidence type="ECO:0000256" key="3">
    <source>
        <dbReference type="ARBA" id="ARBA00022989"/>
    </source>
</evidence>
<keyword evidence="8" id="KW-1185">Reference proteome</keyword>
<feature type="transmembrane region" description="Helical" evidence="5">
    <location>
        <begin position="235"/>
        <end position="256"/>
    </location>
</feature>
<dbReference type="PANTHER" id="PTHR43027:SF1">
    <property type="entry name" value="DOXORUBICIN RESISTANCE ABC TRANSPORTER PERMEASE PROTEIN DRRC-RELATED"/>
    <property type="match status" value="1"/>
</dbReference>
<dbReference type="EMBL" id="CP137624">
    <property type="protein sequence ID" value="WPK11676.1"/>
    <property type="molecule type" value="Genomic_DNA"/>
</dbReference>
<feature type="domain" description="ABC-2 type transporter transmembrane" evidence="6">
    <location>
        <begin position="23"/>
        <end position="341"/>
    </location>
</feature>
<keyword evidence="4 5" id="KW-0472">Membrane</keyword>
<dbReference type="InterPro" id="IPR052902">
    <property type="entry name" value="ABC-2_transporter"/>
</dbReference>
<evidence type="ECO:0000256" key="5">
    <source>
        <dbReference type="SAM" id="Phobius"/>
    </source>
</evidence>
<evidence type="ECO:0000313" key="7">
    <source>
        <dbReference type="EMBL" id="WPK11676.1"/>
    </source>
</evidence>
<name>A0ABZ0RXC4_9BACI</name>
<keyword evidence="3 5" id="KW-1133">Transmembrane helix</keyword>
<reference evidence="7 8" key="1">
    <citation type="submission" date="2023-09" db="EMBL/GenBank/DDBJ databases">
        <authorList>
            <person name="Page C.A."/>
            <person name="Perez-Diaz I.M."/>
        </authorList>
    </citation>
    <scope>NUCLEOTIDE SEQUENCE [LARGE SCALE GENOMIC DNA]</scope>
    <source>
        <strain evidence="7 8">Ll15</strain>
    </source>
</reference>
<dbReference type="RefSeq" id="WP_319836632.1">
    <property type="nucleotide sequence ID" value="NZ_CP137624.1"/>
</dbReference>
<feature type="transmembrane region" description="Helical" evidence="5">
    <location>
        <begin position="20"/>
        <end position="38"/>
    </location>
</feature>
<feature type="transmembrane region" description="Helical" evidence="5">
    <location>
        <begin position="268"/>
        <end position="291"/>
    </location>
</feature>
<proteinExistence type="predicted"/>
<dbReference type="Proteomes" id="UP001322664">
    <property type="component" value="Chromosome"/>
</dbReference>
<dbReference type="InterPro" id="IPR013525">
    <property type="entry name" value="ABC2_TM"/>
</dbReference>
<feature type="transmembrane region" description="Helical" evidence="5">
    <location>
        <begin position="322"/>
        <end position="344"/>
    </location>
</feature>
<evidence type="ECO:0000256" key="2">
    <source>
        <dbReference type="ARBA" id="ARBA00022692"/>
    </source>
</evidence>